<dbReference type="PANTHER" id="PTHR43133">
    <property type="entry name" value="RNA POLYMERASE ECF-TYPE SIGMA FACTO"/>
    <property type="match status" value="1"/>
</dbReference>
<dbReference type="GO" id="GO:0016987">
    <property type="term" value="F:sigma factor activity"/>
    <property type="evidence" value="ECO:0007669"/>
    <property type="project" value="UniProtKB-KW"/>
</dbReference>
<keyword evidence="4" id="KW-0731">Sigma factor</keyword>
<dbReference type="Pfam" id="PF08281">
    <property type="entry name" value="Sigma70_r4_2"/>
    <property type="match status" value="1"/>
</dbReference>
<dbReference type="InterPro" id="IPR013324">
    <property type="entry name" value="RNA_pol_sigma_r3/r4-like"/>
</dbReference>
<dbReference type="Gene3D" id="3.10.450.50">
    <property type="match status" value="1"/>
</dbReference>
<evidence type="ECO:0000313" key="11">
    <source>
        <dbReference type="Proteomes" id="UP000236754"/>
    </source>
</evidence>
<dbReference type="SUPFAM" id="SSF88946">
    <property type="entry name" value="Sigma2 domain of RNA polymerase sigma factors"/>
    <property type="match status" value="1"/>
</dbReference>
<evidence type="ECO:0000256" key="6">
    <source>
        <dbReference type="SAM" id="MobiDB-lite"/>
    </source>
</evidence>
<dbReference type="RefSeq" id="WP_265737338.1">
    <property type="nucleotide sequence ID" value="NZ_FNVU01000010.1"/>
</dbReference>
<evidence type="ECO:0000256" key="4">
    <source>
        <dbReference type="ARBA" id="ARBA00023082"/>
    </source>
</evidence>
<evidence type="ECO:0000256" key="5">
    <source>
        <dbReference type="ARBA" id="ARBA00023163"/>
    </source>
</evidence>
<dbReference type="NCBIfam" id="TIGR02960">
    <property type="entry name" value="SigX5"/>
    <property type="match status" value="1"/>
</dbReference>
<evidence type="ECO:0000259" key="7">
    <source>
        <dbReference type="Pfam" id="PF04542"/>
    </source>
</evidence>
<dbReference type="Proteomes" id="UP000236754">
    <property type="component" value="Unassembled WGS sequence"/>
</dbReference>
<dbReference type="PANTHER" id="PTHR43133:SF65">
    <property type="entry name" value="ECF RNA POLYMERASE SIGMA FACTOR SIGG"/>
    <property type="match status" value="1"/>
</dbReference>
<dbReference type="NCBIfam" id="NF006089">
    <property type="entry name" value="PRK08241.1"/>
    <property type="match status" value="1"/>
</dbReference>
<comment type="similarity">
    <text evidence="1">Belongs to the sigma-70 factor family. ECF subfamily.</text>
</comment>
<dbReference type="SUPFAM" id="SSF54427">
    <property type="entry name" value="NTF2-like"/>
    <property type="match status" value="1"/>
</dbReference>
<dbReference type="InterPro" id="IPR039425">
    <property type="entry name" value="RNA_pol_sigma-70-like"/>
</dbReference>
<dbReference type="Gene3D" id="1.10.10.10">
    <property type="entry name" value="Winged helix-like DNA-binding domain superfamily/Winged helix DNA-binding domain"/>
    <property type="match status" value="1"/>
</dbReference>
<feature type="domain" description="SnoaL-like" evidence="9">
    <location>
        <begin position="263"/>
        <end position="357"/>
    </location>
</feature>
<keyword evidence="5" id="KW-0804">Transcription</keyword>
<dbReference type="NCBIfam" id="TIGR02937">
    <property type="entry name" value="sigma70-ECF"/>
    <property type="match status" value="1"/>
</dbReference>
<sequence length="383" mass="40823">MNTASSRRRTGPAQVQIETAIHATGPAAGGAAASAPARAPAGAAAPPGAAVRPTRAEFVRLAAPFRTELLAHCYRMLGSVHDAEDLVQETYLRAWRAYDSFEGRSSLRYWLYRIATSACLTALGHHSRRVVPAGLGLPSTDASEPAGPAGPEISWIEPLPDPPYDPGGADPAAVVATRGSVRLALIVALQHLAPRQRAVLILRDVLAWRAAEVAELLDTSTTAVNSALQRARAQLREHGATEDDLVERDLAAALDGDHRALLDRYAQAFEAADVDALVRLLHEDATLQMPPEPVWFAGRTHLVHFLAARVLTRPGTMRLLPLTANGGQPALATYEIAEDGRHHAHAIQVLTLRGPLVAAIHVFRDPTLFPLFGLPGVLPPAGA</sequence>
<name>A0A1H6CVB8_9ACTN</name>
<dbReference type="InterPro" id="IPR013249">
    <property type="entry name" value="RNA_pol_sigma70_r4_t2"/>
</dbReference>
<dbReference type="Pfam" id="PF12680">
    <property type="entry name" value="SnoaL_2"/>
    <property type="match status" value="1"/>
</dbReference>
<keyword evidence="11" id="KW-1185">Reference proteome</keyword>
<dbReference type="InterPro" id="IPR032710">
    <property type="entry name" value="NTF2-like_dom_sf"/>
</dbReference>
<dbReference type="GO" id="GO:0003677">
    <property type="term" value="F:DNA binding"/>
    <property type="evidence" value="ECO:0007669"/>
    <property type="project" value="InterPro"/>
</dbReference>
<dbReference type="Pfam" id="PF04542">
    <property type="entry name" value="Sigma70_r2"/>
    <property type="match status" value="1"/>
</dbReference>
<evidence type="ECO:0000256" key="1">
    <source>
        <dbReference type="ARBA" id="ARBA00010641"/>
    </source>
</evidence>
<dbReference type="InterPro" id="IPR037401">
    <property type="entry name" value="SnoaL-like"/>
</dbReference>
<evidence type="ECO:0000259" key="9">
    <source>
        <dbReference type="Pfam" id="PF12680"/>
    </source>
</evidence>
<comment type="subunit">
    <text evidence="2">Interacts transiently with the RNA polymerase catalytic core formed by RpoA, RpoB, RpoC and RpoZ (2 alpha, 1 beta, 1 beta' and 1 omega subunit) to form the RNA polymerase holoenzyme that can initiate transcription.</text>
</comment>
<feature type="region of interest" description="Disordered" evidence="6">
    <location>
        <begin position="28"/>
        <end position="49"/>
    </location>
</feature>
<protein>
    <submittedName>
        <fullName evidence="10">RNA polymerase, sigma subunit, ECF family</fullName>
    </submittedName>
</protein>
<dbReference type="SUPFAM" id="SSF88659">
    <property type="entry name" value="Sigma3 and sigma4 domains of RNA polymerase sigma factors"/>
    <property type="match status" value="1"/>
</dbReference>
<reference evidence="10 11" key="1">
    <citation type="submission" date="2016-10" db="EMBL/GenBank/DDBJ databases">
        <authorList>
            <person name="de Groot N.N."/>
        </authorList>
    </citation>
    <scope>NUCLEOTIDE SEQUENCE [LARGE SCALE GENOMIC DNA]</scope>
    <source>
        <strain evidence="10 11">CGMCC 4.2023</strain>
    </source>
</reference>
<keyword evidence="3" id="KW-0805">Transcription regulation</keyword>
<gene>
    <name evidence="10" type="ORF">SAMN05216223_110155</name>
</gene>
<feature type="domain" description="RNA polymerase sigma factor 70 region 4 type 2" evidence="8">
    <location>
        <begin position="183"/>
        <end position="235"/>
    </location>
</feature>
<dbReference type="GO" id="GO:0006352">
    <property type="term" value="P:DNA-templated transcription initiation"/>
    <property type="evidence" value="ECO:0007669"/>
    <property type="project" value="InterPro"/>
</dbReference>
<organism evidence="10 11">
    <name type="scientific">Actinacidiphila yanglinensis</name>
    <dbReference type="NCBI Taxonomy" id="310779"/>
    <lineage>
        <taxon>Bacteria</taxon>
        <taxon>Bacillati</taxon>
        <taxon>Actinomycetota</taxon>
        <taxon>Actinomycetes</taxon>
        <taxon>Kitasatosporales</taxon>
        <taxon>Streptomycetaceae</taxon>
        <taxon>Actinacidiphila</taxon>
    </lineage>
</organism>
<feature type="domain" description="RNA polymerase sigma-70 region 2" evidence="7">
    <location>
        <begin position="66"/>
        <end position="128"/>
    </location>
</feature>
<dbReference type="Gene3D" id="1.10.1740.10">
    <property type="match status" value="1"/>
</dbReference>
<proteinExistence type="inferred from homology"/>
<accession>A0A1H6CVB8</accession>
<dbReference type="InterPro" id="IPR014284">
    <property type="entry name" value="RNA_pol_sigma-70_dom"/>
</dbReference>
<dbReference type="InterPro" id="IPR036388">
    <property type="entry name" value="WH-like_DNA-bd_sf"/>
</dbReference>
<dbReference type="InterPro" id="IPR014305">
    <property type="entry name" value="RNA_pol_sigma-G_actinobac"/>
</dbReference>
<dbReference type="InterPro" id="IPR013325">
    <property type="entry name" value="RNA_pol_sigma_r2"/>
</dbReference>
<dbReference type="CDD" id="cd06171">
    <property type="entry name" value="Sigma70_r4"/>
    <property type="match status" value="1"/>
</dbReference>
<dbReference type="AlphaFoldDB" id="A0A1H6CVB8"/>
<evidence type="ECO:0000259" key="8">
    <source>
        <dbReference type="Pfam" id="PF08281"/>
    </source>
</evidence>
<evidence type="ECO:0000313" key="10">
    <source>
        <dbReference type="EMBL" id="SEG76971.1"/>
    </source>
</evidence>
<evidence type="ECO:0000256" key="3">
    <source>
        <dbReference type="ARBA" id="ARBA00023015"/>
    </source>
</evidence>
<evidence type="ECO:0000256" key="2">
    <source>
        <dbReference type="ARBA" id="ARBA00011344"/>
    </source>
</evidence>
<dbReference type="InterPro" id="IPR007627">
    <property type="entry name" value="RNA_pol_sigma70_r2"/>
</dbReference>
<dbReference type="EMBL" id="FNVU01000010">
    <property type="protein sequence ID" value="SEG76971.1"/>
    <property type="molecule type" value="Genomic_DNA"/>
</dbReference>